<evidence type="ECO:0000256" key="1">
    <source>
        <dbReference type="ARBA" id="ARBA00005771"/>
    </source>
</evidence>
<evidence type="ECO:0000256" key="3">
    <source>
        <dbReference type="RuleBase" id="RU361155"/>
    </source>
</evidence>
<evidence type="ECO:0000313" key="5">
    <source>
        <dbReference type="EnsemblPlants" id="AUR62016467-RA:cds"/>
    </source>
</evidence>
<dbReference type="InterPro" id="IPR027417">
    <property type="entry name" value="P-loop_NTPase"/>
</dbReference>
<dbReference type="SUPFAM" id="SSF52540">
    <property type="entry name" value="P-loop containing nucleoside triphosphate hydrolases"/>
    <property type="match status" value="1"/>
</dbReference>
<comment type="similarity">
    <text evidence="1 3">Belongs to the sulfotransferase 1 family.</text>
</comment>
<dbReference type="AlphaFoldDB" id="A0A803LND8"/>
<accession>A0A803LND8</accession>
<feature type="domain" description="Sulfotransferase" evidence="4">
    <location>
        <begin position="52"/>
        <end position="312"/>
    </location>
</feature>
<dbReference type="KEGG" id="cqi:110703364"/>
<dbReference type="Gene3D" id="3.40.50.300">
    <property type="entry name" value="P-loop containing nucleotide triphosphate hydrolases"/>
    <property type="match status" value="1"/>
</dbReference>
<dbReference type="EnsemblPlants" id="AUR62016467-RA">
    <property type="protein sequence ID" value="AUR62016467-RA:cds"/>
    <property type="gene ID" value="AUR62016467"/>
</dbReference>
<dbReference type="Pfam" id="PF00685">
    <property type="entry name" value="Sulfotransfer_1"/>
    <property type="match status" value="1"/>
</dbReference>
<dbReference type="Proteomes" id="UP000596660">
    <property type="component" value="Unplaced"/>
</dbReference>
<dbReference type="OrthoDB" id="205623at2759"/>
<dbReference type="Gramene" id="AUR62016467-RA">
    <property type="protein sequence ID" value="AUR62016467-RA:cds"/>
    <property type="gene ID" value="AUR62016467"/>
</dbReference>
<keyword evidence="2 3" id="KW-0808">Transferase</keyword>
<dbReference type="PANTHER" id="PTHR11783">
    <property type="entry name" value="SULFOTRANSFERASE SULT"/>
    <property type="match status" value="1"/>
</dbReference>
<dbReference type="OMA" id="HEWGMEE"/>
<reference evidence="5" key="2">
    <citation type="submission" date="2021-03" db="UniProtKB">
        <authorList>
            <consortium name="EnsemblPlants"/>
        </authorList>
    </citation>
    <scope>IDENTIFICATION</scope>
</reference>
<gene>
    <name evidence="5" type="primary">LOC110703364</name>
</gene>
<dbReference type="GO" id="GO:0008146">
    <property type="term" value="F:sulfotransferase activity"/>
    <property type="evidence" value="ECO:0007669"/>
    <property type="project" value="InterPro"/>
</dbReference>
<keyword evidence="6" id="KW-1185">Reference proteome</keyword>
<evidence type="ECO:0000256" key="2">
    <source>
        <dbReference type="ARBA" id="ARBA00022679"/>
    </source>
</evidence>
<protein>
    <recommendedName>
        <fullName evidence="3">Sulfotransferase</fullName>
        <ecNumber evidence="3">2.8.2.-</ecNumber>
    </recommendedName>
</protein>
<dbReference type="GeneID" id="110703364"/>
<evidence type="ECO:0000313" key="6">
    <source>
        <dbReference type="Proteomes" id="UP000596660"/>
    </source>
</evidence>
<reference evidence="5" key="1">
    <citation type="journal article" date="2017" name="Nature">
        <title>The genome of Chenopodium quinoa.</title>
        <authorList>
            <person name="Jarvis D.E."/>
            <person name="Ho Y.S."/>
            <person name="Lightfoot D.J."/>
            <person name="Schmoeckel S.M."/>
            <person name="Li B."/>
            <person name="Borm T.J.A."/>
            <person name="Ohyanagi H."/>
            <person name="Mineta K."/>
            <person name="Michell C.T."/>
            <person name="Saber N."/>
            <person name="Kharbatia N.M."/>
            <person name="Rupper R.R."/>
            <person name="Sharp A.R."/>
            <person name="Dally N."/>
            <person name="Boughton B.A."/>
            <person name="Woo Y.H."/>
            <person name="Gao G."/>
            <person name="Schijlen E.G.W.M."/>
            <person name="Guo X."/>
            <person name="Momin A.A."/>
            <person name="Negrao S."/>
            <person name="Al-Babili S."/>
            <person name="Gehring C."/>
            <person name="Roessner U."/>
            <person name="Jung C."/>
            <person name="Murphy K."/>
            <person name="Arold S.T."/>
            <person name="Gojobori T."/>
            <person name="van der Linden C.G."/>
            <person name="van Loo E.N."/>
            <person name="Jellen E.N."/>
            <person name="Maughan P.J."/>
            <person name="Tester M."/>
        </authorList>
    </citation>
    <scope>NUCLEOTIDE SEQUENCE [LARGE SCALE GENOMIC DNA]</scope>
    <source>
        <strain evidence="5">cv. PI 614886</strain>
    </source>
</reference>
<evidence type="ECO:0000259" key="4">
    <source>
        <dbReference type="Pfam" id="PF00685"/>
    </source>
</evidence>
<dbReference type="RefSeq" id="XP_021736854.1">
    <property type="nucleotide sequence ID" value="XM_021881162.1"/>
</dbReference>
<name>A0A803LND8_CHEQI</name>
<dbReference type="EC" id="2.8.2.-" evidence="3"/>
<organism evidence="5 6">
    <name type="scientific">Chenopodium quinoa</name>
    <name type="common">Quinoa</name>
    <dbReference type="NCBI Taxonomy" id="63459"/>
    <lineage>
        <taxon>Eukaryota</taxon>
        <taxon>Viridiplantae</taxon>
        <taxon>Streptophyta</taxon>
        <taxon>Embryophyta</taxon>
        <taxon>Tracheophyta</taxon>
        <taxon>Spermatophyta</taxon>
        <taxon>Magnoliopsida</taxon>
        <taxon>eudicotyledons</taxon>
        <taxon>Gunneridae</taxon>
        <taxon>Pentapetalae</taxon>
        <taxon>Caryophyllales</taxon>
        <taxon>Chenopodiaceae</taxon>
        <taxon>Chenopodioideae</taxon>
        <taxon>Atripliceae</taxon>
        <taxon>Chenopodium</taxon>
    </lineage>
</organism>
<sequence>METIISTNTEKLKNSLPKELWFDGYPLYFYQGFWAPTLECITSFQNHFEAQDTDIFATSFRKVGTTWLKSLVFAICDRANHPPSKSPLLTHNPHELVPQFESNIYAKSKSPNLSTIKSPRLFGTHIPFSSLPSSIKGDSKSKIIYIFRNPFDTFVSSWLFYQKVDNHKANMTPNMFNQFFDMFCEGKVPFGPYPNHALGYWRESLKRPEKVLFIKYEDLKADPKPQLKIIAEFIGFPFSNQEEQGGVIDDIVKLCSIDNMKKVAVDSEQVYPLIQNDIFFRKGVVGDWTNHLTPSMVDKLGKIMEGKFYDTGLTYM</sequence>
<proteinExistence type="inferred from homology"/>
<dbReference type="InterPro" id="IPR000863">
    <property type="entry name" value="Sulfotransferase_dom"/>
</dbReference>